<proteinExistence type="predicted"/>
<dbReference type="InterPro" id="IPR036104">
    <property type="entry name" value="BFN_sf"/>
</dbReference>
<evidence type="ECO:0000313" key="3">
    <source>
        <dbReference type="EMBL" id="RHF38176.1"/>
    </source>
</evidence>
<protein>
    <submittedName>
        <fullName evidence="3">Bifunctional nuclease family protein</fullName>
    </submittedName>
</protein>
<keyword evidence="4" id="KW-1185">Reference proteome</keyword>
<feature type="domain" description="BFN" evidence="2">
    <location>
        <begin position="1"/>
        <end position="166"/>
    </location>
</feature>
<dbReference type="RefSeq" id="WP_118102321.1">
    <property type="nucleotide sequence ID" value="NZ_CABJEU010000001.1"/>
</dbReference>
<feature type="region of interest" description="Disordered" evidence="1">
    <location>
        <begin position="104"/>
        <end position="129"/>
    </location>
</feature>
<dbReference type="Pfam" id="PF02577">
    <property type="entry name" value="BFN_dom"/>
    <property type="match status" value="2"/>
</dbReference>
<dbReference type="InterPro" id="IPR003729">
    <property type="entry name" value="Bi_nuclease_dom"/>
</dbReference>
<accession>A0A414NEF4</accession>
<dbReference type="PROSITE" id="PS51658">
    <property type="entry name" value="BFN"/>
    <property type="match status" value="1"/>
</dbReference>
<sequence length="195" mass="20790">MIRVDIESIVMAAGPVPSVVVLRERKGEAGSGAPLRALSIQTGAYEAAAIGGGMDSDKAAPRPIAHDVMLRTVQELGAKIERVEINRWEAPVFYADVVLDRGGDGGCRGENGTDGEGRYGDGNTAETRSREIKIDARPSDALALAARSNAPIYVEDEVMNRAGSISLQSDADPDSAKEELERFDEFVQGLSPDDF</sequence>
<reference evidence="3 4" key="1">
    <citation type="submission" date="2018-08" db="EMBL/GenBank/DDBJ databases">
        <title>A genome reference for cultivated species of the human gut microbiota.</title>
        <authorList>
            <person name="Zou Y."/>
            <person name="Xue W."/>
            <person name="Luo G."/>
        </authorList>
    </citation>
    <scope>NUCLEOTIDE SEQUENCE [LARGE SCALE GENOMIC DNA]</scope>
    <source>
        <strain evidence="3 4">AM25-33</strain>
    </source>
</reference>
<feature type="compositionally biased region" description="Gly residues" evidence="1">
    <location>
        <begin position="104"/>
        <end position="114"/>
    </location>
</feature>
<organism evidence="3 4">
    <name type="scientific">Collinsella intestinalis</name>
    <dbReference type="NCBI Taxonomy" id="147207"/>
    <lineage>
        <taxon>Bacteria</taxon>
        <taxon>Bacillati</taxon>
        <taxon>Actinomycetota</taxon>
        <taxon>Coriobacteriia</taxon>
        <taxon>Coriobacteriales</taxon>
        <taxon>Coriobacteriaceae</taxon>
        <taxon>Collinsella</taxon>
    </lineage>
</organism>
<evidence type="ECO:0000256" key="1">
    <source>
        <dbReference type="SAM" id="MobiDB-lite"/>
    </source>
</evidence>
<dbReference type="GO" id="GO:0004518">
    <property type="term" value="F:nuclease activity"/>
    <property type="evidence" value="ECO:0007669"/>
    <property type="project" value="InterPro"/>
</dbReference>
<name>A0A414NEF4_9ACTN</name>
<dbReference type="InParanoid" id="A0A414NEF4"/>
<dbReference type="PANTHER" id="PTHR15160:SF1">
    <property type="entry name" value="VON HIPPEL-LINDAU DISEASE TUMOR SUPPRESSOR"/>
    <property type="match status" value="1"/>
</dbReference>
<dbReference type="EMBL" id="QSLJ01000001">
    <property type="protein sequence ID" value="RHF38176.1"/>
    <property type="molecule type" value="Genomic_DNA"/>
</dbReference>
<dbReference type="SUPFAM" id="SSF103256">
    <property type="entry name" value="Hypothetical protein TM0160"/>
    <property type="match status" value="1"/>
</dbReference>
<dbReference type="PANTHER" id="PTHR15160">
    <property type="entry name" value="VON HIPPEL-LINDAU PROTEIN"/>
    <property type="match status" value="1"/>
</dbReference>
<dbReference type="Proteomes" id="UP000283983">
    <property type="component" value="Unassembled WGS sequence"/>
</dbReference>
<comment type="caution">
    <text evidence="3">The sequence shown here is derived from an EMBL/GenBank/DDBJ whole genome shotgun (WGS) entry which is preliminary data.</text>
</comment>
<gene>
    <name evidence="3" type="ORF">DW682_00120</name>
</gene>
<dbReference type="Gene3D" id="3.10.690.10">
    <property type="entry name" value="Bifunctional nuclease domain"/>
    <property type="match status" value="1"/>
</dbReference>
<dbReference type="AlphaFoldDB" id="A0A414NEF4"/>
<evidence type="ECO:0000313" key="4">
    <source>
        <dbReference type="Proteomes" id="UP000283983"/>
    </source>
</evidence>
<evidence type="ECO:0000259" key="2">
    <source>
        <dbReference type="PROSITE" id="PS51658"/>
    </source>
</evidence>